<accession>A0A7C5R543</accession>
<comment type="similarity">
    <text evidence="2">Belongs to the class-I pyridine nucleotide-disulfide oxidoreductase family.</text>
</comment>
<keyword evidence="6" id="KW-0560">Oxidoreductase</keyword>
<dbReference type="GO" id="GO:0003955">
    <property type="term" value="F:NAD(P)H dehydrogenase (quinone) activity"/>
    <property type="evidence" value="ECO:0007669"/>
    <property type="project" value="TreeGrafter"/>
</dbReference>
<evidence type="ECO:0000256" key="1">
    <source>
        <dbReference type="ARBA" id="ARBA00001974"/>
    </source>
</evidence>
<dbReference type="PRINTS" id="PR00411">
    <property type="entry name" value="PNDRDTASEI"/>
</dbReference>
<dbReference type="GO" id="GO:0016668">
    <property type="term" value="F:oxidoreductase activity, acting on a sulfur group of donors, NAD(P) as acceptor"/>
    <property type="evidence" value="ECO:0007669"/>
    <property type="project" value="InterPro"/>
</dbReference>
<dbReference type="Gene3D" id="3.50.50.60">
    <property type="entry name" value="FAD/NAD(P)-binding domain"/>
    <property type="match status" value="2"/>
</dbReference>
<dbReference type="InterPro" id="IPR036188">
    <property type="entry name" value="FAD/NAD-bd_sf"/>
</dbReference>
<evidence type="ECO:0000256" key="4">
    <source>
        <dbReference type="ARBA" id="ARBA00022827"/>
    </source>
</evidence>
<dbReference type="PROSITE" id="PS00076">
    <property type="entry name" value="PYRIDINE_REDOX_1"/>
    <property type="match status" value="1"/>
</dbReference>
<dbReference type="SUPFAM" id="SSF51905">
    <property type="entry name" value="FAD/NAD(P)-binding domain"/>
    <property type="match status" value="1"/>
</dbReference>
<organism evidence="10">
    <name type="scientific">Hellea balneolensis</name>
    <dbReference type="NCBI Taxonomy" id="287478"/>
    <lineage>
        <taxon>Bacteria</taxon>
        <taxon>Pseudomonadati</taxon>
        <taxon>Pseudomonadota</taxon>
        <taxon>Alphaproteobacteria</taxon>
        <taxon>Maricaulales</taxon>
        <taxon>Robiginitomaculaceae</taxon>
        <taxon>Hellea</taxon>
    </lineage>
</organism>
<evidence type="ECO:0000259" key="9">
    <source>
        <dbReference type="Pfam" id="PF07992"/>
    </source>
</evidence>
<gene>
    <name evidence="10" type="ORF">ENJ42_09920</name>
</gene>
<dbReference type="PANTHER" id="PTHR43014">
    <property type="entry name" value="MERCURIC REDUCTASE"/>
    <property type="match status" value="1"/>
</dbReference>
<proteinExistence type="inferred from homology"/>
<comment type="caution">
    <text evidence="10">The sequence shown here is derived from an EMBL/GenBank/DDBJ whole genome shotgun (WGS) entry which is preliminary data.</text>
</comment>
<comment type="cofactor">
    <cofactor evidence="1">
        <name>FAD</name>
        <dbReference type="ChEBI" id="CHEBI:57692"/>
    </cofactor>
</comment>
<evidence type="ECO:0000313" key="10">
    <source>
        <dbReference type="EMBL" id="HHL43926.1"/>
    </source>
</evidence>
<protein>
    <submittedName>
        <fullName evidence="10">NAD(P)/FAD-dependent oxidoreductase</fullName>
    </submittedName>
</protein>
<dbReference type="AlphaFoldDB" id="A0A7C5R543"/>
<feature type="domain" description="FAD/NAD(P)-binding" evidence="9">
    <location>
        <begin position="13"/>
        <end position="301"/>
    </location>
</feature>
<dbReference type="InterPro" id="IPR012999">
    <property type="entry name" value="Pyr_OxRdtase_I_AS"/>
</dbReference>
<evidence type="ECO:0000256" key="8">
    <source>
        <dbReference type="ARBA" id="ARBA00023284"/>
    </source>
</evidence>
<dbReference type="EMBL" id="DRMJ01000523">
    <property type="protein sequence ID" value="HHL43926.1"/>
    <property type="molecule type" value="Genomic_DNA"/>
</dbReference>
<keyword evidence="5" id="KW-0521">NADP</keyword>
<dbReference type="Pfam" id="PF07992">
    <property type="entry name" value="Pyr_redox_2"/>
    <property type="match status" value="1"/>
</dbReference>
<keyword evidence="3" id="KW-0285">Flavoprotein</keyword>
<feature type="non-terminal residue" evidence="10">
    <location>
        <position position="301"/>
    </location>
</feature>
<reference evidence="10" key="1">
    <citation type="journal article" date="2020" name="mSystems">
        <title>Genome- and Community-Level Interaction Insights into Carbon Utilization and Element Cycling Functions of Hydrothermarchaeota in Hydrothermal Sediment.</title>
        <authorList>
            <person name="Zhou Z."/>
            <person name="Liu Y."/>
            <person name="Xu W."/>
            <person name="Pan J."/>
            <person name="Luo Z.H."/>
            <person name="Li M."/>
        </authorList>
    </citation>
    <scope>NUCLEOTIDE SEQUENCE [LARGE SCALE GENOMIC DNA]</scope>
    <source>
        <strain evidence="10">HyVt-485</strain>
    </source>
</reference>
<dbReference type="PANTHER" id="PTHR43014:SF4">
    <property type="entry name" value="PYRIDINE NUCLEOTIDE-DISULFIDE OXIDOREDUCTASE RCLA-RELATED"/>
    <property type="match status" value="1"/>
</dbReference>
<evidence type="ECO:0000256" key="5">
    <source>
        <dbReference type="ARBA" id="ARBA00022857"/>
    </source>
</evidence>
<keyword evidence="7" id="KW-1015">Disulfide bond</keyword>
<keyword evidence="4" id="KW-0274">FAD</keyword>
<dbReference type="PRINTS" id="PR00368">
    <property type="entry name" value="FADPNR"/>
</dbReference>
<evidence type="ECO:0000256" key="3">
    <source>
        <dbReference type="ARBA" id="ARBA00022630"/>
    </source>
</evidence>
<keyword evidence="8" id="KW-0676">Redox-active center</keyword>
<evidence type="ECO:0000256" key="2">
    <source>
        <dbReference type="ARBA" id="ARBA00007532"/>
    </source>
</evidence>
<name>A0A7C5R543_9PROT</name>
<dbReference type="GO" id="GO:0050660">
    <property type="term" value="F:flavin adenine dinucleotide binding"/>
    <property type="evidence" value="ECO:0007669"/>
    <property type="project" value="TreeGrafter"/>
</dbReference>
<sequence>MPECCAPTSNDTFDLIVIGAGSAGFSAAITAAEQGKKVVIFGHGTIGGTCVNVGCVPSKTMIRAAGVMHAGFDAERFNGISAATRLESWGKLQAQKQKLVTDLRAAKYSDILPQYETLRYIEGAAKLVQGGVMVKGQIYKADKIIIATGSHSTVPPIDGITGVSHLDSTSALALEKLPKSMIIIGAGVIGCELGQMFARLGSKVTLLCRSTVLAGAEPEISYALADYLRADGMDVICGVKYLSVEEQNGIELCYEHQGRVHSVTAQHLLLATGRKANTAGLGLDDVGITTAANGGIVVNEF</sequence>
<evidence type="ECO:0000256" key="6">
    <source>
        <dbReference type="ARBA" id="ARBA00023002"/>
    </source>
</evidence>
<dbReference type="Proteomes" id="UP000885830">
    <property type="component" value="Unassembled WGS sequence"/>
</dbReference>
<dbReference type="InterPro" id="IPR023753">
    <property type="entry name" value="FAD/NAD-binding_dom"/>
</dbReference>
<evidence type="ECO:0000256" key="7">
    <source>
        <dbReference type="ARBA" id="ARBA00023157"/>
    </source>
</evidence>